<name>A0A6J4NRD4_9ACTN</name>
<protein>
    <submittedName>
        <fullName evidence="1">Uncharacterized protein MSMEG_2715</fullName>
    </submittedName>
</protein>
<gene>
    <name evidence="1" type="ORF">AVDCRST_MAG55-236</name>
</gene>
<sequence length="105" mass="11756">MEEFFREFEGRPALQSVVVEGVELKKGSRVLLRPRPGGDIMDLALAGKVAFIEGIDQDYEDRIHLAVTLEDDPGRDLGADRILGHRFFFSPEEVIPLEPEIPHGS</sequence>
<organism evidence="1">
    <name type="scientific">uncultured Rubrobacteraceae bacterium</name>
    <dbReference type="NCBI Taxonomy" id="349277"/>
    <lineage>
        <taxon>Bacteria</taxon>
        <taxon>Bacillati</taxon>
        <taxon>Actinomycetota</taxon>
        <taxon>Rubrobacteria</taxon>
        <taxon>Rubrobacterales</taxon>
        <taxon>Rubrobacteraceae</taxon>
        <taxon>environmental samples</taxon>
    </lineage>
</organism>
<dbReference type="AlphaFoldDB" id="A0A6J4NRD4"/>
<proteinExistence type="predicted"/>
<dbReference type="EMBL" id="CADCUZ010000012">
    <property type="protein sequence ID" value="CAA9393668.1"/>
    <property type="molecule type" value="Genomic_DNA"/>
</dbReference>
<reference evidence="1" key="1">
    <citation type="submission" date="2020-02" db="EMBL/GenBank/DDBJ databases">
        <authorList>
            <person name="Meier V. D."/>
        </authorList>
    </citation>
    <scope>NUCLEOTIDE SEQUENCE</scope>
    <source>
        <strain evidence="1">AVDCRST_MAG55</strain>
    </source>
</reference>
<accession>A0A6J4NRD4</accession>
<evidence type="ECO:0000313" key="1">
    <source>
        <dbReference type="EMBL" id="CAA9393668.1"/>
    </source>
</evidence>